<dbReference type="PANTHER" id="PTHR43289:SF6">
    <property type="entry name" value="SERINE_THREONINE-PROTEIN KINASE NEKL-3"/>
    <property type="match status" value="1"/>
</dbReference>
<dbReference type="PROSITE" id="PS00107">
    <property type="entry name" value="PROTEIN_KINASE_ATP"/>
    <property type="match status" value="1"/>
</dbReference>
<dbReference type="AlphaFoldDB" id="A0A8J3GTZ4"/>
<dbReference type="PROSITE" id="PS50011">
    <property type="entry name" value="PROTEIN_KINASE_DOM"/>
    <property type="match status" value="1"/>
</dbReference>
<dbReference type="InterPro" id="IPR011009">
    <property type="entry name" value="Kinase-like_dom_sf"/>
</dbReference>
<dbReference type="CDD" id="cd14014">
    <property type="entry name" value="STKc_PknB_like"/>
    <property type="match status" value="1"/>
</dbReference>
<dbReference type="PANTHER" id="PTHR43289">
    <property type="entry name" value="MITOGEN-ACTIVATED PROTEIN KINASE KINASE KINASE 20-RELATED"/>
    <property type="match status" value="1"/>
</dbReference>
<keyword evidence="8" id="KW-0723">Serine/threonine-protein kinase</keyword>
<dbReference type="PROSITE" id="PS00109">
    <property type="entry name" value="PROTEIN_KINASE_TYR"/>
    <property type="match status" value="1"/>
</dbReference>
<evidence type="ECO:0000256" key="1">
    <source>
        <dbReference type="ARBA" id="ARBA00022679"/>
    </source>
</evidence>
<dbReference type="InterPro" id="IPR008266">
    <property type="entry name" value="Tyr_kinase_AS"/>
</dbReference>
<dbReference type="InterPro" id="IPR000719">
    <property type="entry name" value="Prot_kinase_dom"/>
</dbReference>
<dbReference type="GO" id="GO:0005524">
    <property type="term" value="F:ATP binding"/>
    <property type="evidence" value="ECO:0007669"/>
    <property type="project" value="UniProtKB-UniRule"/>
</dbReference>
<evidence type="ECO:0000256" key="3">
    <source>
        <dbReference type="ARBA" id="ARBA00022777"/>
    </source>
</evidence>
<evidence type="ECO:0000313" key="8">
    <source>
        <dbReference type="EMBL" id="GHF34903.1"/>
    </source>
</evidence>
<dbReference type="EMBL" id="BNCJ01000001">
    <property type="protein sequence ID" value="GHF34903.1"/>
    <property type="molecule type" value="Genomic_DNA"/>
</dbReference>
<dbReference type="Gene3D" id="1.10.510.10">
    <property type="entry name" value="Transferase(Phosphotransferase) domain 1"/>
    <property type="match status" value="1"/>
</dbReference>
<evidence type="ECO:0000313" key="9">
    <source>
        <dbReference type="Proteomes" id="UP000626220"/>
    </source>
</evidence>
<keyword evidence="3 8" id="KW-0418">Kinase</keyword>
<keyword evidence="4 5" id="KW-0067">ATP-binding</keyword>
<reference evidence="8" key="2">
    <citation type="submission" date="2020-09" db="EMBL/GenBank/DDBJ databases">
        <authorList>
            <person name="Sun Q."/>
            <person name="Kim S."/>
        </authorList>
    </citation>
    <scope>NUCLEOTIDE SEQUENCE</scope>
    <source>
        <strain evidence="8">KCTC 42650</strain>
    </source>
</reference>
<feature type="region of interest" description="Disordered" evidence="6">
    <location>
        <begin position="292"/>
        <end position="323"/>
    </location>
</feature>
<dbReference type="GO" id="GO:0004674">
    <property type="term" value="F:protein serine/threonine kinase activity"/>
    <property type="evidence" value="ECO:0007669"/>
    <property type="project" value="UniProtKB-KW"/>
</dbReference>
<dbReference type="Gene3D" id="3.40.1520.20">
    <property type="match status" value="1"/>
</dbReference>
<reference evidence="8" key="1">
    <citation type="journal article" date="2014" name="Int. J. Syst. Evol. Microbiol.">
        <title>Complete genome sequence of Corynebacterium casei LMG S-19264T (=DSM 44701T), isolated from a smear-ripened cheese.</title>
        <authorList>
            <consortium name="US DOE Joint Genome Institute (JGI-PGF)"/>
            <person name="Walter F."/>
            <person name="Albersmeier A."/>
            <person name="Kalinowski J."/>
            <person name="Ruckert C."/>
        </authorList>
    </citation>
    <scope>NUCLEOTIDE SEQUENCE</scope>
    <source>
        <strain evidence="8">KCTC 42650</strain>
    </source>
</reference>
<evidence type="ECO:0000259" key="7">
    <source>
        <dbReference type="PROSITE" id="PS50011"/>
    </source>
</evidence>
<comment type="caution">
    <text evidence="8">The sequence shown here is derived from an EMBL/GenBank/DDBJ whole genome shotgun (WGS) entry which is preliminary data.</text>
</comment>
<protein>
    <submittedName>
        <fullName evidence="8">Serine/threonine protein kinase</fullName>
    </submittedName>
</protein>
<sequence length="726" mass="77151">MVESRPGDAFQPGELLNNTYRIEALLGRGGTSDVYKARSEISGRLMALKVLKSEFTGNDDYLVLLTREEEIRDIRHDAVVRYSECSRTQSGQVYLLMDYVEGPGLDKRLKQGPMPADELLTVARRVTEGLNAAHKRNIVHRDLSPDNIILKGGDPAQAVIIDFGIAKDTNPGAETIVGNEFAGKYAYAAPEQLSGQTDPRTDIYSLGALLLANFRGRPPDVGRNPMEVVQKKSEPLDTSGVPEPLKALLDKMTAPDPNDRFQSAAEVLAFLDNPSTGADSDATVVVPVARARNETATVPPARRTEPPKEPAKPAPPEPPTRKKSGAGLIVGLLLLLVAAAGGGAWFTGALDGVIGDNRPLADPYTLLIARPEGGAPSAVGNVPNEAMMQALTKLMQERAGQAQLTLARGDIAGTWADDVLETIKQIDDLPEWRLTISGNRGHVTGKTTDEAVHKRLMAALGNDLPGALDGNADIAYQPLFLPVSEVTGVLAKLADCGPLETPGAPNVGYGPDSKITVTGRVAGTATRVKLFDGLSAVANGRQVVLDVEVLNETLCLIESHLPKAPSSGIDIAFTVGDRNEPNPSGRFFVGENPVIDVVLPADVTDGYLTVSVIDVSGNVLHMLPILSQLDNSVTALRDGRTGQVRVRVAFPLSEAAGTGKLAFRVDDSTLGKSKVIAIHSTAPLFEGQLPSSESAKSYAEALQKFATQNEAVIQSIDSRILTTAKP</sequence>
<keyword evidence="9" id="KW-1185">Reference proteome</keyword>
<evidence type="ECO:0000256" key="4">
    <source>
        <dbReference type="ARBA" id="ARBA00022840"/>
    </source>
</evidence>
<dbReference type="Pfam" id="PF00069">
    <property type="entry name" value="Pkinase"/>
    <property type="match status" value="1"/>
</dbReference>
<accession>A0A8J3GTZ4</accession>
<evidence type="ECO:0000256" key="6">
    <source>
        <dbReference type="SAM" id="MobiDB-lite"/>
    </source>
</evidence>
<gene>
    <name evidence="8" type="ORF">GCM10017056_02980</name>
</gene>
<keyword evidence="2 5" id="KW-0547">Nucleotide-binding</keyword>
<dbReference type="RefSeq" id="WP_189678259.1">
    <property type="nucleotide sequence ID" value="NZ_BNCJ01000001.1"/>
</dbReference>
<dbReference type="InterPro" id="IPR017441">
    <property type="entry name" value="Protein_kinase_ATP_BS"/>
</dbReference>
<dbReference type="Gene3D" id="3.30.200.20">
    <property type="entry name" value="Phosphorylase Kinase, domain 1"/>
    <property type="match status" value="1"/>
</dbReference>
<evidence type="ECO:0000256" key="2">
    <source>
        <dbReference type="ARBA" id="ARBA00022741"/>
    </source>
</evidence>
<evidence type="ECO:0000256" key="5">
    <source>
        <dbReference type="PROSITE-ProRule" id="PRU10141"/>
    </source>
</evidence>
<keyword evidence="1" id="KW-0808">Transferase</keyword>
<name>A0A8J3GTZ4_9RHOB</name>
<feature type="compositionally biased region" description="Basic and acidic residues" evidence="6">
    <location>
        <begin position="302"/>
        <end position="311"/>
    </location>
</feature>
<proteinExistence type="predicted"/>
<feature type="binding site" evidence="5">
    <location>
        <position position="49"/>
    </location>
    <ligand>
        <name>ATP</name>
        <dbReference type="ChEBI" id="CHEBI:30616"/>
    </ligand>
</feature>
<dbReference type="Proteomes" id="UP000626220">
    <property type="component" value="Unassembled WGS sequence"/>
</dbReference>
<dbReference type="SUPFAM" id="SSF56112">
    <property type="entry name" value="Protein kinase-like (PK-like)"/>
    <property type="match status" value="1"/>
</dbReference>
<feature type="domain" description="Protein kinase" evidence="7">
    <location>
        <begin position="20"/>
        <end position="271"/>
    </location>
</feature>
<organism evidence="8 9">
    <name type="scientific">Seohaeicola zhoushanensis</name>
    <dbReference type="NCBI Taxonomy" id="1569283"/>
    <lineage>
        <taxon>Bacteria</taxon>
        <taxon>Pseudomonadati</taxon>
        <taxon>Pseudomonadota</taxon>
        <taxon>Alphaproteobacteria</taxon>
        <taxon>Rhodobacterales</taxon>
        <taxon>Roseobacteraceae</taxon>
        <taxon>Seohaeicola</taxon>
    </lineage>
</organism>